<dbReference type="PROSITE" id="PS50914">
    <property type="entry name" value="BON"/>
    <property type="match status" value="1"/>
</dbReference>
<feature type="domain" description="BON" evidence="2">
    <location>
        <begin position="236"/>
        <end position="304"/>
    </location>
</feature>
<dbReference type="Gene3D" id="3.30.1340.30">
    <property type="match status" value="1"/>
</dbReference>
<dbReference type="NCBIfam" id="NF033157">
    <property type="entry name" value="SWFGD_domain"/>
    <property type="match status" value="1"/>
</dbReference>
<dbReference type="PANTHER" id="PTHR34606:SF15">
    <property type="entry name" value="BON DOMAIN-CONTAINING PROTEIN"/>
    <property type="match status" value="1"/>
</dbReference>
<organism evidence="3 4">
    <name type="scientific">Ohtaekwangia kribbensis</name>
    <dbReference type="NCBI Taxonomy" id="688913"/>
    <lineage>
        <taxon>Bacteria</taxon>
        <taxon>Pseudomonadati</taxon>
        <taxon>Bacteroidota</taxon>
        <taxon>Cytophagia</taxon>
        <taxon>Cytophagales</taxon>
        <taxon>Fulvivirgaceae</taxon>
        <taxon>Ohtaekwangia</taxon>
    </lineage>
</organism>
<feature type="region of interest" description="Disordered" evidence="1">
    <location>
        <begin position="208"/>
        <end position="241"/>
    </location>
</feature>
<gene>
    <name evidence="3" type="ORF">ACFQ21_14060</name>
</gene>
<keyword evidence="4" id="KW-1185">Reference proteome</keyword>
<dbReference type="RefSeq" id="WP_377579861.1">
    <property type="nucleotide sequence ID" value="NZ_JBHTKA010000004.1"/>
</dbReference>
<proteinExistence type="predicted"/>
<feature type="region of interest" description="Disordered" evidence="1">
    <location>
        <begin position="307"/>
        <end position="338"/>
    </location>
</feature>
<feature type="compositionally biased region" description="Basic and acidic residues" evidence="1">
    <location>
        <begin position="211"/>
        <end position="221"/>
    </location>
</feature>
<feature type="compositionally biased region" description="Polar residues" evidence="1">
    <location>
        <begin position="85"/>
        <end position="94"/>
    </location>
</feature>
<dbReference type="InterPro" id="IPR014004">
    <property type="entry name" value="Transpt-assoc_nodulatn_dom_bac"/>
</dbReference>
<feature type="region of interest" description="Disordered" evidence="1">
    <location>
        <begin position="152"/>
        <end position="173"/>
    </location>
</feature>
<accession>A0ABW3K2M5</accession>
<dbReference type="PANTHER" id="PTHR34606">
    <property type="entry name" value="BON DOMAIN-CONTAINING PROTEIN"/>
    <property type="match status" value="1"/>
</dbReference>
<dbReference type="Pfam" id="PF04972">
    <property type="entry name" value="BON"/>
    <property type="match status" value="1"/>
</dbReference>
<evidence type="ECO:0000256" key="1">
    <source>
        <dbReference type="SAM" id="MobiDB-lite"/>
    </source>
</evidence>
<feature type="compositionally biased region" description="Low complexity" evidence="1">
    <location>
        <begin position="318"/>
        <end position="338"/>
    </location>
</feature>
<evidence type="ECO:0000259" key="2">
    <source>
        <dbReference type="PROSITE" id="PS50914"/>
    </source>
</evidence>
<reference evidence="4" key="1">
    <citation type="journal article" date="2019" name="Int. J. Syst. Evol. Microbiol.">
        <title>The Global Catalogue of Microorganisms (GCM) 10K type strain sequencing project: providing services to taxonomists for standard genome sequencing and annotation.</title>
        <authorList>
            <consortium name="The Broad Institute Genomics Platform"/>
            <consortium name="The Broad Institute Genome Sequencing Center for Infectious Disease"/>
            <person name="Wu L."/>
            <person name="Ma J."/>
        </authorList>
    </citation>
    <scope>NUCLEOTIDE SEQUENCE [LARGE SCALE GENOMIC DNA]</scope>
    <source>
        <strain evidence="4">CCUG 58938</strain>
    </source>
</reference>
<sequence length="338" mass="39322">MANYNRAQRGSRTYWPGKESSSRGSNYGDRYHTGRYSENSEWNENERRYGNESYYPDNARYQRPSYGKENQYSQYGYNRVDSDYRQGNSGSRNSRIPYDRDFDSNYYGNRNTYRGGSYEGGYGNSGYDADRFREHRGNWDDDMSYDSDIYRNRRNREDGGYGGTSYNSGNYGAYNRNYNRYRSEDDDQDEDRSWWDKSRDEVSSWFGDDDAERRREQDRLRSGQHRGKGPKGYKRSDERIKEDISDRLGDDPYIDATEVEIVVANGEVTLIGSVNDRMDKRRAEDLAERVSGVQNVENRIRVKSSEGIFENSNKGNASSSVSTTTSGTSRKTSTAEMR</sequence>
<feature type="compositionally biased region" description="Polar residues" evidence="1">
    <location>
        <begin position="1"/>
        <end position="11"/>
    </location>
</feature>
<dbReference type="Proteomes" id="UP001597112">
    <property type="component" value="Unassembled WGS sequence"/>
</dbReference>
<dbReference type="SMART" id="SM00749">
    <property type="entry name" value="BON"/>
    <property type="match status" value="1"/>
</dbReference>
<feature type="region of interest" description="Disordered" evidence="1">
    <location>
        <begin position="1"/>
        <end position="123"/>
    </location>
</feature>
<dbReference type="InterPro" id="IPR047800">
    <property type="entry name" value="SWFGD_dom"/>
</dbReference>
<feature type="compositionally biased region" description="Low complexity" evidence="1">
    <location>
        <begin position="164"/>
        <end position="173"/>
    </location>
</feature>
<protein>
    <submittedName>
        <fullName evidence="3">BON domain-containing protein</fullName>
    </submittedName>
</protein>
<evidence type="ECO:0000313" key="3">
    <source>
        <dbReference type="EMBL" id="MFD1000444.1"/>
    </source>
</evidence>
<dbReference type="InterPro" id="IPR051686">
    <property type="entry name" value="Lipoprotein_DolP"/>
</dbReference>
<evidence type="ECO:0000313" key="4">
    <source>
        <dbReference type="Proteomes" id="UP001597112"/>
    </source>
</evidence>
<name>A0ABW3K2M5_9BACT</name>
<feature type="compositionally biased region" description="Basic residues" evidence="1">
    <location>
        <begin position="222"/>
        <end position="233"/>
    </location>
</feature>
<dbReference type="EMBL" id="JBHTKA010000004">
    <property type="protein sequence ID" value="MFD1000444.1"/>
    <property type="molecule type" value="Genomic_DNA"/>
</dbReference>
<comment type="caution">
    <text evidence="3">The sequence shown here is derived from an EMBL/GenBank/DDBJ whole genome shotgun (WGS) entry which is preliminary data.</text>
</comment>
<dbReference type="InterPro" id="IPR007055">
    <property type="entry name" value="BON_dom"/>
</dbReference>